<reference evidence="1" key="1">
    <citation type="submission" date="2020-05" db="EMBL/GenBank/DDBJ databases">
        <authorList>
            <person name="Zhu T."/>
            <person name="Keshari N."/>
            <person name="Lu X."/>
        </authorList>
    </citation>
    <scope>NUCLEOTIDE SEQUENCE</scope>
    <source>
        <strain evidence="1">NK1-12</strain>
    </source>
</reference>
<evidence type="ECO:0000313" key="1">
    <source>
        <dbReference type="EMBL" id="WNZ24821.1"/>
    </source>
</evidence>
<dbReference type="Pfam" id="PF09912">
    <property type="entry name" value="DUF2141"/>
    <property type="match status" value="1"/>
</dbReference>
<organism evidence="1">
    <name type="scientific">Leptolyngbya sp. NK1-12</name>
    <dbReference type="NCBI Taxonomy" id="2547451"/>
    <lineage>
        <taxon>Bacteria</taxon>
        <taxon>Bacillati</taxon>
        <taxon>Cyanobacteriota</taxon>
        <taxon>Cyanophyceae</taxon>
        <taxon>Leptolyngbyales</taxon>
        <taxon>Leptolyngbyaceae</taxon>
        <taxon>Leptolyngbya group</taxon>
        <taxon>Leptolyngbya</taxon>
    </lineage>
</organism>
<dbReference type="EMBL" id="CP053586">
    <property type="protein sequence ID" value="WNZ24821.1"/>
    <property type="molecule type" value="Genomic_DNA"/>
</dbReference>
<protein>
    <submittedName>
        <fullName evidence="1">DUF2141 domain-containing protein</fullName>
    </submittedName>
</protein>
<gene>
    <name evidence="1" type="ORF">HJG54_19535</name>
</gene>
<dbReference type="AlphaFoldDB" id="A0AA96WNA3"/>
<sequence length="141" mass="15400">MQSPHAANAASSTLVQSATLTIELTDFRNRQGVVCVALFNSPEGYPSNPDRAVRSGCFAITQLPCEVMFEDLPFGWYAVAAHHDENMDGKLNCNALGIPKEGIGFSGNPPIWKGAPPFQKAVFEFSPDNPLVRITMKYLLK</sequence>
<dbReference type="InterPro" id="IPR018673">
    <property type="entry name" value="DUF2141"/>
</dbReference>
<accession>A0AA96WNA3</accession>
<proteinExistence type="predicted"/>
<name>A0AA96WNA3_9CYAN</name>
<dbReference type="RefSeq" id="WP_316430799.1">
    <property type="nucleotide sequence ID" value="NZ_CP053586.1"/>
</dbReference>